<gene>
    <name evidence="1" type="ORF">CVLEPA_LOCUS3352</name>
</gene>
<organism evidence="1 2">
    <name type="scientific">Clavelina lepadiformis</name>
    <name type="common">Light-bulb sea squirt</name>
    <name type="synonym">Ascidia lepadiformis</name>
    <dbReference type="NCBI Taxonomy" id="159417"/>
    <lineage>
        <taxon>Eukaryota</taxon>
        <taxon>Metazoa</taxon>
        <taxon>Chordata</taxon>
        <taxon>Tunicata</taxon>
        <taxon>Ascidiacea</taxon>
        <taxon>Aplousobranchia</taxon>
        <taxon>Clavelinidae</taxon>
        <taxon>Clavelina</taxon>
    </lineage>
</organism>
<dbReference type="InterPro" id="IPR016181">
    <property type="entry name" value="Acyl_CoA_acyltransferase"/>
</dbReference>
<comment type="caution">
    <text evidence="1">The sequence shown here is derived from an EMBL/GenBank/DDBJ whole genome shotgun (WGS) entry which is preliminary data.</text>
</comment>
<dbReference type="EMBL" id="CAWYQH010000002">
    <property type="protein sequence ID" value="CAK8673572.1"/>
    <property type="molecule type" value="Genomic_DNA"/>
</dbReference>
<dbReference type="SUPFAM" id="SSF55729">
    <property type="entry name" value="Acyl-CoA N-acyltransferases (Nat)"/>
    <property type="match status" value="1"/>
</dbReference>
<dbReference type="Gene3D" id="3.40.630.30">
    <property type="match status" value="1"/>
</dbReference>
<name>A0ABP0F1I2_CLALP</name>
<dbReference type="PANTHER" id="PTHR20905:SF1">
    <property type="entry name" value="AT07410P-RELATED"/>
    <property type="match status" value="1"/>
</dbReference>
<sequence>MQLSKPLQICFGIKLYTFLCSNPLILFCGKRFGSTCRPSSYSVQTHKKRQDLTISTLVLSKGFHNKVRILDHNKFYLKRLLTDDHDQVVGLTLRNSVTNEPSLTSLGMTKKEKGNFLLRGIRRLLKQNNCIGIVNKSTETLIGVVMLEIADSFSGFELSSHLPRLTLTLVEFDKFLETNLEKYIKGSRFCCLSGLVIDQTYCRLGLASILLRKSDEIAIEFNCQYMVVVVATSVYSQKILENQGYSVCYETKYSDYVHPQTGEKPFVYDVHPHTHIKSYYKVL</sequence>
<keyword evidence="2" id="KW-1185">Reference proteome</keyword>
<accession>A0ABP0F1I2</accession>
<proteinExistence type="predicted"/>
<evidence type="ECO:0000313" key="2">
    <source>
        <dbReference type="Proteomes" id="UP001642483"/>
    </source>
</evidence>
<evidence type="ECO:0008006" key="3">
    <source>
        <dbReference type="Google" id="ProtNLM"/>
    </source>
</evidence>
<dbReference type="Proteomes" id="UP001642483">
    <property type="component" value="Unassembled WGS sequence"/>
</dbReference>
<dbReference type="PANTHER" id="PTHR20905">
    <property type="entry name" value="N-ACETYLTRANSFERASE-RELATED"/>
    <property type="match status" value="1"/>
</dbReference>
<evidence type="ECO:0000313" key="1">
    <source>
        <dbReference type="EMBL" id="CAK8673572.1"/>
    </source>
</evidence>
<protein>
    <recommendedName>
        <fullName evidence="3">N-acetyltransferase domain-containing protein</fullName>
    </recommendedName>
</protein>
<reference evidence="1 2" key="1">
    <citation type="submission" date="2024-02" db="EMBL/GenBank/DDBJ databases">
        <authorList>
            <person name="Daric V."/>
            <person name="Darras S."/>
        </authorList>
    </citation>
    <scope>NUCLEOTIDE SEQUENCE [LARGE SCALE GENOMIC DNA]</scope>
</reference>